<evidence type="ECO:0000256" key="7">
    <source>
        <dbReference type="ARBA" id="ARBA00023237"/>
    </source>
</evidence>
<evidence type="ECO:0000259" key="11">
    <source>
        <dbReference type="Pfam" id="PF00593"/>
    </source>
</evidence>
<keyword evidence="3 8" id="KW-1134">Transmembrane beta strand</keyword>
<organism evidence="13 14">
    <name type="scientific">Desulfosarcina alkanivorans</name>
    <dbReference type="NCBI Taxonomy" id="571177"/>
    <lineage>
        <taxon>Bacteria</taxon>
        <taxon>Pseudomonadati</taxon>
        <taxon>Thermodesulfobacteriota</taxon>
        <taxon>Desulfobacteria</taxon>
        <taxon>Desulfobacterales</taxon>
        <taxon>Desulfosarcinaceae</taxon>
        <taxon>Desulfosarcina</taxon>
    </lineage>
</organism>
<evidence type="ECO:0000256" key="10">
    <source>
        <dbReference type="SAM" id="SignalP"/>
    </source>
</evidence>
<dbReference type="SUPFAM" id="SSF56935">
    <property type="entry name" value="Porins"/>
    <property type="match status" value="1"/>
</dbReference>
<feature type="signal peptide" evidence="10">
    <location>
        <begin position="1"/>
        <end position="36"/>
    </location>
</feature>
<feature type="domain" description="TonB-dependent receptor plug" evidence="12">
    <location>
        <begin position="65"/>
        <end position="173"/>
    </location>
</feature>
<dbReference type="InterPro" id="IPR037066">
    <property type="entry name" value="Plug_dom_sf"/>
</dbReference>
<sequence length="676" mass="75389">MIDVSVDGKHKNTWIHLVMSLLAAAVLLCLSTPAGAEELDLTGMSLEALMDVKVTSVSKKEQHLSDSAAAIFVITNDDLRRSGVTTIPDALRMVPGLNVARIDANKWAVNSRGSNSRFSEKLLVLIDGRSVYTPFFSGVYWEVQDVMLEDVERIEVIRGPGATLWGANAVNGVINIITRTAADTQGGLVSLGGGSFENAFAAARYGGSMGENTHARLYAKGFDRDAYEYPDGSDAGDDWSMRQGGFRIDSELTAGDSLTVQGDIYQGDINQQLELPSPEMPYLSPVDDSAEVAGGNLVARWQRILSSTSELTFQAYYDRNDRREAWTDQELHSYDIDLQHHFRAGDRHDLVWGARYHGTRDDFNNTSIVSLDPTHRSDDLFSAFFQDEITMIKERLWLTLGTKLEHNDYTGNEFQPSTRLFWAVDATHKVWAAVSRAVRTPSRVETDGQVVNAVIPPANMFMPPILLAATGDGNFDSERLTAYELGYRFIPDHAISLDIAAFYNDYENLRTIEDGPPVFQGTHILQPLVFTNDYSAHTYGVELALAWQACDWARMDLAYSYLDSDLEASQLLGTAPRHQASLRSAISLRDGLDLDIWFRYVDEATTVYADSANPFYPIDDHISLDLRLAWRPIPDLELSVAGQNLLDSSHLEFVQEAYTRPTEVQRSVYGKITFRF</sequence>
<evidence type="ECO:0000256" key="6">
    <source>
        <dbReference type="ARBA" id="ARBA00023136"/>
    </source>
</evidence>
<evidence type="ECO:0000256" key="4">
    <source>
        <dbReference type="ARBA" id="ARBA00022692"/>
    </source>
</evidence>
<dbReference type="PANTHER" id="PTHR30069:SF37">
    <property type="entry name" value="FERRIC VIBRIOBACTIN RECEPTOR VIUA"/>
    <property type="match status" value="1"/>
</dbReference>
<evidence type="ECO:0000256" key="5">
    <source>
        <dbReference type="ARBA" id="ARBA00023077"/>
    </source>
</evidence>
<proteinExistence type="inferred from homology"/>
<dbReference type="InterPro" id="IPR012910">
    <property type="entry name" value="Plug_dom"/>
</dbReference>
<dbReference type="Pfam" id="PF00593">
    <property type="entry name" value="TonB_dep_Rec_b-barrel"/>
    <property type="match status" value="1"/>
</dbReference>
<keyword evidence="4 8" id="KW-0812">Transmembrane</keyword>
<feature type="domain" description="TonB-dependent receptor-like beta-barrel" evidence="11">
    <location>
        <begin position="219"/>
        <end position="645"/>
    </location>
</feature>
<evidence type="ECO:0000259" key="12">
    <source>
        <dbReference type="Pfam" id="PF07715"/>
    </source>
</evidence>
<dbReference type="GO" id="GO:0009279">
    <property type="term" value="C:cell outer membrane"/>
    <property type="evidence" value="ECO:0007669"/>
    <property type="project" value="UniProtKB-SubCell"/>
</dbReference>
<evidence type="ECO:0000256" key="8">
    <source>
        <dbReference type="PROSITE-ProRule" id="PRU01360"/>
    </source>
</evidence>
<evidence type="ECO:0000313" key="13">
    <source>
        <dbReference type="EMBL" id="BBO70814.1"/>
    </source>
</evidence>
<dbReference type="GO" id="GO:0044718">
    <property type="term" value="P:siderophore transmembrane transport"/>
    <property type="evidence" value="ECO:0007669"/>
    <property type="project" value="TreeGrafter"/>
</dbReference>
<keyword evidence="2 8" id="KW-0813">Transport</keyword>
<gene>
    <name evidence="13" type="ORF">DSCA_47440</name>
</gene>
<keyword evidence="6 8" id="KW-0472">Membrane</keyword>
<keyword evidence="10" id="KW-0732">Signal</keyword>
<evidence type="ECO:0000313" key="14">
    <source>
        <dbReference type="Proteomes" id="UP000427906"/>
    </source>
</evidence>
<keyword evidence="7 8" id="KW-0998">Cell outer membrane</keyword>
<feature type="chain" id="PRO_5024365338" evidence="10">
    <location>
        <begin position="37"/>
        <end position="676"/>
    </location>
</feature>
<accession>A0A5K7YWZ6</accession>
<keyword evidence="14" id="KW-1185">Reference proteome</keyword>
<evidence type="ECO:0000256" key="9">
    <source>
        <dbReference type="RuleBase" id="RU003357"/>
    </source>
</evidence>
<dbReference type="PROSITE" id="PS52016">
    <property type="entry name" value="TONB_DEPENDENT_REC_3"/>
    <property type="match status" value="1"/>
</dbReference>
<dbReference type="Proteomes" id="UP000427906">
    <property type="component" value="Chromosome"/>
</dbReference>
<protein>
    <submittedName>
        <fullName evidence="13">TonB-dependent receptor</fullName>
    </submittedName>
</protein>
<name>A0A5K7YWZ6_9BACT</name>
<keyword evidence="13" id="KW-0675">Receptor</keyword>
<comment type="subcellular location">
    <subcellularLocation>
        <location evidence="1 8">Cell outer membrane</location>
        <topology evidence="1 8">Multi-pass membrane protein</topology>
    </subcellularLocation>
</comment>
<dbReference type="Gene3D" id="2.170.130.10">
    <property type="entry name" value="TonB-dependent receptor, plug domain"/>
    <property type="match status" value="1"/>
</dbReference>
<dbReference type="Pfam" id="PF07715">
    <property type="entry name" value="Plug"/>
    <property type="match status" value="1"/>
</dbReference>
<dbReference type="InterPro" id="IPR039426">
    <property type="entry name" value="TonB-dep_rcpt-like"/>
</dbReference>
<dbReference type="AlphaFoldDB" id="A0A5K7YWZ6"/>
<dbReference type="EMBL" id="AP021874">
    <property type="protein sequence ID" value="BBO70814.1"/>
    <property type="molecule type" value="Genomic_DNA"/>
</dbReference>
<comment type="similarity">
    <text evidence="8 9">Belongs to the TonB-dependent receptor family.</text>
</comment>
<evidence type="ECO:0000256" key="2">
    <source>
        <dbReference type="ARBA" id="ARBA00022448"/>
    </source>
</evidence>
<dbReference type="GO" id="GO:0015344">
    <property type="term" value="F:siderophore uptake transmembrane transporter activity"/>
    <property type="evidence" value="ECO:0007669"/>
    <property type="project" value="TreeGrafter"/>
</dbReference>
<evidence type="ECO:0000256" key="3">
    <source>
        <dbReference type="ARBA" id="ARBA00022452"/>
    </source>
</evidence>
<evidence type="ECO:0000256" key="1">
    <source>
        <dbReference type="ARBA" id="ARBA00004571"/>
    </source>
</evidence>
<reference evidence="13 14" key="1">
    <citation type="submission" date="2019-11" db="EMBL/GenBank/DDBJ databases">
        <title>Comparative genomics of hydrocarbon-degrading Desulfosarcina strains.</title>
        <authorList>
            <person name="Watanabe M."/>
            <person name="Kojima H."/>
            <person name="Fukui M."/>
        </authorList>
    </citation>
    <scope>NUCLEOTIDE SEQUENCE [LARGE SCALE GENOMIC DNA]</scope>
    <source>
        <strain evidence="13 14">PL12</strain>
    </source>
</reference>
<dbReference type="RefSeq" id="WP_197904651.1">
    <property type="nucleotide sequence ID" value="NZ_AP021874.1"/>
</dbReference>
<dbReference type="PANTHER" id="PTHR30069">
    <property type="entry name" value="TONB-DEPENDENT OUTER MEMBRANE RECEPTOR"/>
    <property type="match status" value="1"/>
</dbReference>
<dbReference type="Gene3D" id="2.40.170.20">
    <property type="entry name" value="TonB-dependent receptor, beta-barrel domain"/>
    <property type="match status" value="1"/>
</dbReference>
<dbReference type="KEGG" id="dalk:DSCA_47440"/>
<dbReference type="InterPro" id="IPR000531">
    <property type="entry name" value="Beta-barrel_TonB"/>
</dbReference>
<keyword evidence="5 9" id="KW-0798">TonB box</keyword>
<dbReference type="InterPro" id="IPR036942">
    <property type="entry name" value="Beta-barrel_TonB_sf"/>
</dbReference>